<evidence type="ECO:0000313" key="2">
    <source>
        <dbReference type="EMBL" id="VFA99813.1"/>
    </source>
</evidence>
<evidence type="ECO:0000256" key="1">
    <source>
        <dbReference type="SAM" id="MobiDB-lite"/>
    </source>
</evidence>
<feature type="region of interest" description="Disordered" evidence="1">
    <location>
        <begin position="28"/>
        <end position="52"/>
    </location>
</feature>
<name>A0A4V6ICI8_9NOCA</name>
<reference evidence="2 3" key="1">
    <citation type="submission" date="2019-02" db="EMBL/GenBank/DDBJ databases">
        <authorList>
            <consortium name="Pathogen Informatics"/>
        </authorList>
    </citation>
    <scope>NUCLEOTIDE SEQUENCE [LARGE SCALE GENOMIC DNA]</scope>
    <source>
        <strain evidence="2 3">3012STDY6756504</strain>
    </source>
</reference>
<evidence type="ECO:0000313" key="3">
    <source>
        <dbReference type="Proteomes" id="UP000290439"/>
    </source>
</evidence>
<organism evidence="2 3">
    <name type="scientific">Nocardia cyriacigeorgica</name>
    <dbReference type="NCBI Taxonomy" id="135487"/>
    <lineage>
        <taxon>Bacteria</taxon>
        <taxon>Bacillati</taxon>
        <taxon>Actinomycetota</taxon>
        <taxon>Actinomycetes</taxon>
        <taxon>Mycobacteriales</taxon>
        <taxon>Nocardiaceae</taxon>
        <taxon>Nocardia</taxon>
    </lineage>
</organism>
<dbReference type="EMBL" id="LR215973">
    <property type="protein sequence ID" value="VFA99813.1"/>
    <property type="molecule type" value="Genomic_DNA"/>
</dbReference>
<dbReference type="RefSeq" id="WP_165448917.1">
    <property type="nucleotide sequence ID" value="NZ_JADLPK010000001.1"/>
</dbReference>
<gene>
    <name evidence="2" type="ORF">NCTC10797_03601</name>
</gene>
<sequence length="52" mass="5668">MTTSGIAGRRTDRGSSFSTAEIKARIEEMFDARGPHIGAEEDGSRDRDEAEP</sequence>
<dbReference type="AlphaFoldDB" id="A0A4V6ICI8"/>
<proteinExistence type="predicted"/>
<dbReference type="Proteomes" id="UP000290439">
    <property type="component" value="Chromosome"/>
</dbReference>
<accession>A0A4V6ICI8</accession>
<protein>
    <submittedName>
        <fullName evidence="2">Uncharacterized protein</fullName>
    </submittedName>
</protein>